<organism evidence="5 6">
    <name type="scientific">Adineta steineri</name>
    <dbReference type="NCBI Taxonomy" id="433720"/>
    <lineage>
        <taxon>Eukaryota</taxon>
        <taxon>Metazoa</taxon>
        <taxon>Spiralia</taxon>
        <taxon>Gnathifera</taxon>
        <taxon>Rotifera</taxon>
        <taxon>Eurotatoria</taxon>
        <taxon>Bdelloidea</taxon>
        <taxon>Adinetida</taxon>
        <taxon>Adinetidae</taxon>
        <taxon>Adineta</taxon>
    </lineage>
</organism>
<dbReference type="Gene3D" id="3.40.50.1820">
    <property type="entry name" value="alpha/beta hydrolase"/>
    <property type="match status" value="3"/>
</dbReference>
<dbReference type="InterPro" id="IPR000639">
    <property type="entry name" value="Epox_hydrolase-like"/>
</dbReference>
<evidence type="ECO:0000259" key="4">
    <source>
        <dbReference type="Pfam" id="PF00561"/>
    </source>
</evidence>
<keyword evidence="3" id="KW-0812">Transmembrane</keyword>
<gene>
    <name evidence="5" type="ORF">IZO911_LOCUS39977</name>
</gene>
<evidence type="ECO:0000256" key="1">
    <source>
        <dbReference type="ARBA" id="ARBA00022801"/>
    </source>
</evidence>
<accession>A0A815LVC4</accession>
<proteinExistence type="inferred from homology"/>
<dbReference type="GO" id="GO:0004301">
    <property type="term" value="F:epoxide hydrolase activity"/>
    <property type="evidence" value="ECO:0007669"/>
    <property type="project" value="UniProtKB-ARBA"/>
</dbReference>
<evidence type="ECO:0000313" key="6">
    <source>
        <dbReference type="Proteomes" id="UP000663860"/>
    </source>
</evidence>
<dbReference type="SUPFAM" id="SSF53474">
    <property type="entry name" value="alpha/beta-Hydrolases"/>
    <property type="match status" value="3"/>
</dbReference>
<keyword evidence="3" id="KW-1133">Transmembrane helix</keyword>
<feature type="transmembrane region" description="Helical" evidence="3">
    <location>
        <begin position="12"/>
        <end position="37"/>
    </location>
</feature>
<sequence>MDSIPIHTKILMLVGKIILVLFYGTSETFSTFLLLIYNGPSKFFRRVERATPPAQAMNPSSGISLHCVSKGSTDQPLMLFVHGFPECWYTWRHQMKYFSKDYRVVAFDLRGYGLSSKPANVKDYKIDLLARDIADLVEELGYKSCILVAHDWGAIIAWVVPMLYPNLIDKLIILNVPHSGAYRDSLSVKQLRKSWYMFFFQVPFIPELLFQSNDFVRFEELFWARPMGLINKNNITSDDLEVFKYTFSQKGTTTAAINYYRALFRHPRDDLQKRINVPVLIIWGCQDGALGEELADASQTYCSDVCLKKIQNASHWVQQDAPDKSSGISLHYVSKGTSDQPLMLFVHGFPECWYTWRYQMKYFSKNYRVVAFDLRGYGLSSKPANVKDYRIDLLAGDIADLVEGLGYKSCILVAHDWGALIAWVVPMLYPNLIDKLIILNAPHPGAYRDSLSVKQLRKSWYMFFYQVPFMPELLFQSNDLALFKQIFCTKPMGLINTNNMTSDDLEVFKYTFSQKGTPTAAINYYRAFFRHPRDDLEKKINVPVLIIWGCKDGALGEELADARTPTAAINYYRAFFRHPRDDLEKKINVPVLIIWGCKDGALGEELADASQIYCSDVCLKKIQNASHWVQQDAPDEVNRYIEAYLNEKSALKRTTNE</sequence>
<feature type="domain" description="AB hydrolase-1" evidence="4">
    <location>
        <begin position="76"/>
        <end position="321"/>
    </location>
</feature>
<dbReference type="InterPro" id="IPR029058">
    <property type="entry name" value="AB_hydrolase_fold"/>
</dbReference>
<comment type="caution">
    <text evidence="5">The sequence shown here is derived from an EMBL/GenBank/DDBJ whole genome shotgun (WGS) entry which is preliminary data.</text>
</comment>
<keyword evidence="1" id="KW-0378">Hydrolase</keyword>
<reference evidence="5" key="1">
    <citation type="submission" date="2021-02" db="EMBL/GenBank/DDBJ databases">
        <authorList>
            <person name="Nowell W R."/>
        </authorList>
    </citation>
    <scope>NUCLEOTIDE SEQUENCE</scope>
</reference>
<dbReference type="Proteomes" id="UP000663860">
    <property type="component" value="Unassembled WGS sequence"/>
</dbReference>
<evidence type="ECO:0000256" key="2">
    <source>
        <dbReference type="ARBA" id="ARBA00038334"/>
    </source>
</evidence>
<name>A0A815LVC4_9BILA</name>
<dbReference type="Pfam" id="PF00561">
    <property type="entry name" value="Abhydrolase_1"/>
    <property type="match status" value="2"/>
</dbReference>
<keyword evidence="3" id="KW-0472">Membrane</keyword>
<dbReference type="PRINTS" id="PR00412">
    <property type="entry name" value="EPOXHYDRLASE"/>
</dbReference>
<evidence type="ECO:0000313" key="5">
    <source>
        <dbReference type="EMBL" id="CAF1409230.1"/>
    </source>
</evidence>
<dbReference type="InterPro" id="IPR000073">
    <property type="entry name" value="AB_hydrolase_1"/>
</dbReference>
<dbReference type="AlphaFoldDB" id="A0A815LVC4"/>
<protein>
    <recommendedName>
        <fullName evidence="4">AB hydrolase-1 domain-containing protein</fullName>
    </recommendedName>
</protein>
<dbReference type="EMBL" id="CAJNOE010001290">
    <property type="protein sequence ID" value="CAF1409230.1"/>
    <property type="molecule type" value="Genomic_DNA"/>
</dbReference>
<feature type="domain" description="AB hydrolase-1" evidence="4">
    <location>
        <begin position="341"/>
        <end position="554"/>
    </location>
</feature>
<comment type="similarity">
    <text evidence="2">Belongs to the AB hydrolase superfamily. Epoxide hydrolase family.</text>
</comment>
<evidence type="ECO:0000256" key="3">
    <source>
        <dbReference type="SAM" id="Phobius"/>
    </source>
</evidence>
<dbReference type="PANTHER" id="PTHR43329">
    <property type="entry name" value="EPOXIDE HYDROLASE"/>
    <property type="match status" value="1"/>
</dbReference>